<evidence type="ECO:0000313" key="9">
    <source>
        <dbReference type="EMBL" id="GAP67064.1"/>
    </source>
</evidence>
<dbReference type="InterPro" id="IPR044772">
    <property type="entry name" value="NO3_transporter"/>
</dbReference>
<evidence type="ECO:0000256" key="3">
    <source>
        <dbReference type="ARBA" id="ARBA00022692"/>
    </source>
</evidence>
<feature type="transmembrane region" description="Helical" evidence="7">
    <location>
        <begin position="95"/>
        <end position="115"/>
    </location>
</feature>
<feature type="transmembrane region" description="Helical" evidence="7">
    <location>
        <begin position="238"/>
        <end position="257"/>
    </location>
</feature>
<evidence type="ECO:0000259" key="8">
    <source>
        <dbReference type="PROSITE" id="PS50850"/>
    </source>
</evidence>
<protein>
    <submittedName>
        <fullName evidence="9">Nitrite extrusion protein</fullName>
    </submittedName>
</protein>
<feature type="transmembrane region" description="Helical" evidence="7">
    <location>
        <begin position="158"/>
        <end position="184"/>
    </location>
</feature>
<keyword evidence="5" id="KW-0534">Nitrate assimilation</keyword>
<comment type="similarity">
    <text evidence="2">Belongs to the major facilitator superfamily. Nitrate/nitrite porter (TC 2.A.1.8) family.</text>
</comment>
<feature type="transmembrane region" description="Helical" evidence="7">
    <location>
        <begin position="369"/>
        <end position="392"/>
    </location>
</feature>
<evidence type="ECO:0000256" key="7">
    <source>
        <dbReference type="SAM" id="Phobius"/>
    </source>
</evidence>
<sequence>MVDEGERAAPPRHGTLPMMHPVRGGVAMGKAYRVLFVSTFAFVVCFAVWLVFGVIGIPIRRELGLNATEFGLLTATPVLSGAALRLPLGIWTDRYGGRIVMTILLLAAAVPVWLVSYAGQLWQFLTVGLFLGAVGASFAVGTPYVARFFPANRRGFAMGFFGAGTSGAALNMFVAPAISVAWGWRAVPRAYAVALLVTAGVFWLLSAPDPGVGARRTPTLAEQLRVLRDPRVWKYCQYYSLAFGGFTALSLWMPQYFVGEYGLGIAAASALAASFSLPAGVLRALGGALSDRFGAHALTWWVLWVAWILLFLLSYPQTQLVVETIRGPVSFHIGLNVWMFAPLLFALGVVMAFGMASTFKYLGDDFPETLGVVTGIVGLAGGLGGFLLPILWGALLDLLGIRSSAFMLLYGIVWVSLILIYFTEVRRVDFHGRQASKES</sequence>
<evidence type="ECO:0000256" key="5">
    <source>
        <dbReference type="ARBA" id="ARBA00023063"/>
    </source>
</evidence>
<evidence type="ECO:0000256" key="2">
    <source>
        <dbReference type="ARBA" id="ARBA00008432"/>
    </source>
</evidence>
<dbReference type="GO" id="GO:0042128">
    <property type="term" value="P:nitrate assimilation"/>
    <property type="evidence" value="ECO:0007669"/>
    <property type="project" value="UniProtKB-KW"/>
</dbReference>
<evidence type="ECO:0000256" key="1">
    <source>
        <dbReference type="ARBA" id="ARBA00004141"/>
    </source>
</evidence>
<evidence type="ECO:0000256" key="6">
    <source>
        <dbReference type="ARBA" id="ARBA00023136"/>
    </source>
</evidence>
<organism evidence="9">
    <name type="scientific">Mizugakiibacter sediminis</name>
    <dbReference type="NCBI Taxonomy" id="1475481"/>
    <lineage>
        <taxon>Bacteria</taxon>
        <taxon>Pseudomonadati</taxon>
        <taxon>Pseudomonadota</taxon>
        <taxon>Gammaproteobacteria</taxon>
        <taxon>Lysobacterales</taxon>
        <taxon>Rhodanobacteraceae</taxon>
        <taxon>Mizugakiibacter</taxon>
    </lineage>
</organism>
<gene>
    <name evidence="9" type="ORF">MBSD_n2380</name>
</gene>
<dbReference type="STRING" id="1475481.GCA_000953855_02427"/>
<feature type="transmembrane region" description="Helical" evidence="7">
    <location>
        <begin position="335"/>
        <end position="357"/>
    </location>
</feature>
<feature type="domain" description="Major facilitator superfamily (MFS) profile" evidence="8">
    <location>
        <begin position="33"/>
        <end position="428"/>
    </location>
</feature>
<dbReference type="Pfam" id="PF07690">
    <property type="entry name" value="MFS_1"/>
    <property type="match status" value="1"/>
</dbReference>
<feature type="transmembrane region" description="Helical" evidence="7">
    <location>
        <begin position="404"/>
        <end position="423"/>
    </location>
</feature>
<reference evidence="9" key="1">
    <citation type="submission" date="2015-08" db="EMBL/GenBank/DDBJ databases">
        <title>Complete DNA Sequence of Pseudomonas syringae pv. actinidiae, the Causal Agent of Kiwifruit Canker Disease.</title>
        <authorList>
            <person name="Rikkerink E.H.A."/>
            <person name="Fineran P.C."/>
        </authorList>
    </citation>
    <scope>NUCLEOTIDE SEQUENCE</scope>
    <source>
        <strain evidence="9">SkMP5</strain>
    </source>
</reference>
<accession>A0A0K8QQA6</accession>
<proteinExistence type="inferred from homology"/>
<feature type="transmembrane region" description="Helical" evidence="7">
    <location>
        <begin position="263"/>
        <end position="285"/>
    </location>
</feature>
<comment type="subcellular location">
    <subcellularLocation>
        <location evidence="1">Membrane</location>
        <topology evidence="1">Multi-pass membrane protein</topology>
    </subcellularLocation>
</comment>
<feature type="transmembrane region" description="Helical" evidence="7">
    <location>
        <begin position="70"/>
        <end position="88"/>
    </location>
</feature>
<dbReference type="InterPro" id="IPR011701">
    <property type="entry name" value="MFS"/>
</dbReference>
<dbReference type="GO" id="GO:0015112">
    <property type="term" value="F:nitrate transmembrane transporter activity"/>
    <property type="evidence" value="ECO:0007669"/>
    <property type="project" value="InterPro"/>
</dbReference>
<keyword evidence="3 7" id="KW-0812">Transmembrane</keyword>
<dbReference type="InterPro" id="IPR020846">
    <property type="entry name" value="MFS_dom"/>
</dbReference>
<dbReference type="GO" id="GO:0016020">
    <property type="term" value="C:membrane"/>
    <property type="evidence" value="ECO:0007669"/>
    <property type="project" value="UniProtKB-SubCell"/>
</dbReference>
<keyword evidence="4 7" id="KW-1133">Transmembrane helix</keyword>
<name>A0A0K8QQA6_9GAMM</name>
<dbReference type="PANTHER" id="PTHR23515">
    <property type="entry name" value="HIGH-AFFINITY NITRATE TRANSPORTER 2.3"/>
    <property type="match status" value="1"/>
</dbReference>
<evidence type="ECO:0000256" key="4">
    <source>
        <dbReference type="ARBA" id="ARBA00022989"/>
    </source>
</evidence>
<keyword evidence="10" id="KW-1185">Reference proteome</keyword>
<dbReference type="SUPFAM" id="SSF103473">
    <property type="entry name" value="MFS general substrate transporter"/>
    <property type="match status" value="1"/>
</dbReference>
<feature type="transmembrane region" description="Helical" evidence="7">
    <location>
        <begin position="190"/>
        <end position="207"/>
    </location>
</feature>
<feature type="transmembrane region" description="Helical" evidence="7">
    <location>
        <begin position="297"/>
        <end position="315"/>
    </location>
</feature>
<dbReference type="AlphaFoldDB" id="A0A0K8QQA6"/>
<evidence type="ECO:0000313" key="10">
    <source>
        <dbReference type="Proteomes" id="UP000253740"/>
    </source>
</evidence>
<keyword evidence="6 7" id="KW-0472">Membrane</keyword>
<feature type="transmembrane region" description="Helical" evidence="7">
    <location>
        <begin position="121"/>
        <end position="146"/>
    </location>
</feature>
<dbReference type="PROSITE" id="PS50850">
    <property type="entry name" value="MFS"/>
    <property type="match status" value="1"/>
</dbReference>
<dbReference type="Gene3D" id="1.20.1250.20">
    <property type="entry name" value="MFS general substrate transporter like domains"/>
    <property type="match status" value="2"/>
</dbReference>
<feature type="transmembrane region" description="Helical" evidence="7">
    <location>
        <begin position="34"/>
        <end position="58"/>
    </location>
</feature>
<dbReference type="Proteomes" id="UP000253740">
    <property type="component" value="Unassembled WGS sequence"/>
</dbReference>
<dbReference type="InterPro" id="IPR036259">
    <property type="entry name" value="MFS_trans_sf"/>
</dbReference>
<dbReference type="EMBL" id="DF970239">
    <property type="protein sequence ID" value="GAP67064.1"/>
    <property type="molecule type" value="Genomic_DNA"/>
</dbReference>